<dbReference type="InterPro" id="IPR050440">
    <property type="entry name" value="Laminin/Netrin_ECM"/>
</dbReference>
<evidence type="ECO:0000256" key="14">
    <source>
        <dbReference type="SAM" id="SignalP"/>
    </source>
</evidence>
<keyword evidence="2" id="KW-0964">Secreted</keyword>
<feature type="disulfide bond" evidence="12">
    <location>
        <begin position="1140"/>
        <end position="1157"/>
    </location>
</feature>
<dbReference type="InterPro" id="IPR000742">
    <property type="entry name" value="EGF"/>
</dbReference>
<dbReference type="Gene3D" id="2.60.120.260">
    <property type="entry name" value="Galactose-binding domain-like"/>
    <property type="match status" value="1"/>
</dbReference>
<dbReference type="PRINTS" id="PR00011">
    <property type="entry name" value="EGFLAMININ"/>
</dbReference>
<dbReference type="SMART" id="SM00181">
    <property type="entry name" value="EGF"/>
    <property type="match status" value="9"/>
</dbReference>
<feature type="coiled-coil region" evidence="13">
    <location>
        <begin position="1298"/>
        <end position="1346"/>
    </location>
</feature>
<dbReference type="GO" id="GO:0009888">
    <property type="term" value="P:tissue development"/>
    <property type="evidence" value="ECO:0007669"/>
    <property type="project" value="TreeGrafter"/>
</dbReference>
<reference evidence="19" key="1">
    <citation type="submission" date="2025-08" db="UniProtKB">
        <authorList>
            <consortium name="RefSeq"/>
        </authorList>
    </citation>
    <scope>IDENTIFICATION</scope>
</reference>
<feature type="disulfide bond" evidence="12">
    <location>
        <begin position="1186"/>
        <end position="1198"/>
    </location>
</feature>
<dbReference type="FunFam" id="2.170.300.10:FF:000001">
    <property type="entry name" value="Laminin subunit beta-1"/>
    <property type="match status" value="1"/>
</dbReference>
<dbReference type="FunFam" id="2.10.25.10:FF:000074">
    <property type="entry name" value="Laminin subunit alpha"/>
    <property type="match status" value="1"/>
</dbReference>
<feature type="domain" description="Laminin EGF-like" evidence="15">
    <location>
        <begin position="1087"/>
        <end position="1137"/>
    </location>
</feature>
<keyword evidence="9 12" id="KW-1015">Disulfide bond</keyword>
<evidence type="ECO:0000259" key="15">
    <source>
        <dbReference type="PROSITE" id="PS50027"/>
    </source>
</evidence>
<feature type="coiled-coil region" evidence="13">
    <location>
        <begin position="1487"/>
        <end position="1517"/>
    </location>
</feature>
<dbReference type="KEGG" id="csol:105362638"/>
<dbReference type="GO" id="GO:0007411">
    <property type="term" value="P:axon guidance"/>
    <property type="evidence" value="ECO:0007669"/>
    <property type="project" value="TreeGrafter"/>
</dbReference>
<evidence type="ECO:0000256" key="2">
    <source>
        <dbReference type="ARBA" id="ARBA00022525"/>
    </source>
</evidence>
<feature type="coiled-coil region" evidence="13">
    <location>
        <begin position="1793"/>
        <end position="1831"/>
    </location>
</feature>
<dbReference type="FunFam" id="2.60.120.260:FF:000010">
    <property type="entry name" value="Laminin subunit beta 1"/>
    <property type="match status" value="1"/>
</dbReference>
<dbReference type="Gene3D" id="2.170.300.10">
    <property type="entry name" value="Tie2 ligand-binding domain superfamily"/>
    <property type="match status" value="1"/>
</dbReference>
<feature type="disulfide bond" evidence="12">
    <location>
        <begin position="901"/>
        <end position="910"/>
    </location>
</feature>
<feature type="signal peptide" evidence="14">
    <location>
        <begin position="1"/>
        <end position="28"/>
    </location>
</feature>
<proteinExistence type="predicted"/>
<feature type="domain" description="Laminin N-terminal" evidence="17">
    <location>
        <begin position="102"/>
        <end position="332"/>
    </location>
</feature>
<dbReference type="SUPFAM" id="SSF57196">
    <property type="entry name" value="EGF/Laminin"/>
    <property type="match status" value="13"/>
</dbReference>
<comment type="caution">
    <text evidence="12">Lacks conserved residue(s) required for the propagation of feature annotation.</text>
</comment>
<evidence type="ECO:0000256" key="8">
    <source>
        <dbReference type="ARBA" id="ARBA00023054"/>
    </source>
</evidence>
<feature type="domain" description="Laminin EGF-like" evidence="15">
    <location>
        <begin position="396"/>
        <end position="458"/>
    </location>
</feature>
<dbReference type="FunFam" id="2.10.25.10:FF:000135">
    <property type="entry name" value="Laminin subunit beta 4"/>
    <property type="match status" value="2"/>
</dbReference>
<evidence type="ECO:0000313" key="18">
    <source>
        <dbReference type="Proteomes" id="UP000695007"/>
    </source>
</evidence>
<feature type="domain" description="Laminin EGF-like" evidence="15">
    <location>
        <begin position="1035"/>
        <end position="1086"/>
    </location>
</feature>
<dbReference type="GO" id="GO:0016477">
    <property type="term" value="P:cell migration"/>
    <property type="evidence" value="ECO:0007669"/>
    <property type="project" value="TreeGrafter"/>
</dbReference>
<dbReference type="GO" id="GO:0030054">
    <property type="term" value="C:cell junction"/>
    <property type="evidence" value="ECO:0007669"/>
    <property type="project" value="UniProtKB-ARBA"/>
</dbReference>
<evidence type="ECO:0000256" key="4">
    <source>
        <dbReference type="ARBA" id="ARBA00022729"/>
    </source>
</evidence>
<evidence type="ECO:0000256" key="11">
    <source>
        <dbReference type="ARBA" id="ARBA00023292"/>
    </source>
</evidence>
<name>A0AAJ6YI03_9HYME</name>
<gene>
    <name evidence="19" type="primary">LOC105362638</name>
</gene>
<dbReference type="Pfam" id="PF00053">
    <property type="entry name" value="EGF_laminin"/>
    <property type="match status" value="11"/>
</dbReference>
<feature type="disulfide bond" evidence="12">
    <location>
        <begin position="553"/>
        <end position="567"/>
    </location>
</feature>
<dbReference type="PROSITE" id="PS50027">
    <property type="entry name" value="EGF_LAM_2"/>
    <property type="match status" value="10"/>
</dbReference>
<keyword evidence="4 14" id="KW-0732">Signal</keyword>
<feature type="disulfide bond" evidence="12">
    <location>
        <begin position="880"/>
        <end position="892"/>
    </location>
</feature>
<dbReference type="InterPro" id="IPR013015">
    <property type="entry name" value="Laminin_IV_B"/>
</dbReference>
<evidence type="ECO:0000256" key="6">
    <source>
        <dbReference type="ARBA" id="ARBA00022869"/>
    </source>
</evidence>
<evidence type="ECO:0000256" key="10">
    <source>
        <dbReference type="ARBA" id="ARBA00023180"/>
    </source>
</evidence>
<dbReference type="FunFam" id="2.10.25.10:FF:000084">
    <property type="entry name" value="Laminin subunit alpha 3"/>
    <property type="match status" value="1"/>
</dbReference>
<feature type="chain" id="PRO_5042560549" evidence="14">
    <location>
        <begin position="29"/>
        <end position="1832"/>
    </location>
</feature>
<feature type="domain" description="Laminin EGF-like" evidence="15">
    <location>
        <begin position="926"/>
        <end position="975"/>
    </location>
</feature>
<evidence type="ECO:0000256" key="5">
    <source>
        <dbReference type="ARBA" id="ARBA00022737"/>
    </source>
</evidence>
<evidence type="ECO:0000313" key="19">
    <source>
        <dbReference type="RefSeq" id="XP_011498425.1"/>
    </source>
</evidence>
<dbReference type="InterPro" id="IPR002049">
    <property type="entry name" value="LE_dom"/>
</dbReference>
<evidence type="ECO:0000259" key="16">
    <source>
        <dbReference type="PROSITE" id="PS51116"/>
    </source>
</evidence>
<dbReference type="FunFam" id="2.10.25.10:FF:000145">
    <property type="entry name" value="Laminin subunit beta 1"/>
    <property type="match status" value="1"/>
</dbReference>
<accession>A0AAJ6YI03</accession>
<comment type="subcellular location">
    <subcellularLocation>
        <location evidence="1">Secreted</location>
        <location evidence="1">Extracellular space</location>
        <location evidence="1">Extracellular matrix</location>
        <location evidence="1">Basement membrane</location>
    </subcellularLocation>
</comment>
<dbReference type="Gene3D" id="2.10.25.10">
    <property type="entry name" value="Laminin"/>
    <property type="match status" value="11"/>
</dbReference>
<feature type="disulfide bond" evidence="12">
    <location>
        <begin position="426"/>
        <end position="435"/>
    </location>
</feature>
<feature type="disulfide bond" evidence="12">
    <location>
        <begin position="541"/>
        <end position="550"/>
    </location>
</feature>
<keyword evidence="8 13" id="KW-0175">Coiled coil</keyword>
<dbReference type="CTD" id="34068"/>
<feature type="disulfide bond" evidence="12">
    <location>
        <begin position="1188"/>
        <end position="1205"/>
    </location>
</feature>
<feature type="domain" description="Laminin EGF-like" evidence="15">
    <location>
        <begin position="519"/>
        <end position="569"/>
    </location>
</feature>
<dbReference type="InterPro" id="IPR008979">
    <property type="entry name" value="Galactose-bd-like_sf"/>
</dbReference>
<feature type="domain" description="Laminin IV type B" evidence="16">
    <location>
        <begin position="609"/>
        <end position="826"/>
    </location>
</feature>
<evidence type="ECO:0000256" key="13">
    <source>
        <dbReference type="SAM" id="Coils"/>
    </source>
</evidence>
<feature type="disulfide bond" evidence="12">
    <location>
        <begin position="1110"/>
        <end position="1119"/>
    </location>
</feature>
<dbReference type="FunFam" id="2.10.25.10:FF:000065">
    <property type="entry name" value="Laminin subunit beta 1"/>
    <property type="match status" value="1"/>
</dbReference>
<feature type="disulfide bond" evidence="12">
    <location>
        <begin position="853"/>
        <end position="862"/>
    </location>
</feature>
<keyword evidence="18" id="KW-1185">Reference proteome</keyword>
<feature type="disulfide bond" evidence="12">
    <location>
        <begin position="1138"/>
        <end position="1150"/>
    </location>
</feature>
<evidence type="ECO:0000256" key="9">
    <source>
        <dbReference type="ARBA" id="ARBA00023157"/>
    </source>
</evidence>
<feature type="disulfide bond" evidence="12">
    <location>
        <begin position="834"/>
        <end position="851"/>
    </location>
</feature>
<feature type="disulfide bond" evidence="12">
    <location>
        <begin position="489"/>
        <end position="498"/>
    </location>
</feature>
<dbReference type="FunFam" id="2.10.25.10:FF:000138">
    <property type="entry name" value="Laminin subunit beta 1"/>
    <property type="match status" value="1"/>
</dbReference>
<dbReference type="GO" id="GO:0034446">
    <property type="term" value="P:substrate adhesion-dependent cell spreading"/>
    <property type="evidence" value="ECO:0007669"/>
    <property type="project" value="TreeGrafter"/>
</dbReference>
<dbReference type="FunFam" id="2.10.25.10:FF:000090">
    <property type="entry name" value="laminin subunit alpha"/>
    <property type="match status" value="1"/>
</dbReference>
<feature type="domain" description="Laminin EGF-like" evidence="15">
    <location>
        <begin position="880"/>
        <end position="925"/>
    </location>
</feature>
<dbReference type="InterPro" id="IPR008211">
    <property type="entry name" value="Laminin_N"/>
</dbReference>
<keyword evidence="7" id="KW-0130">Cell adhesion</keyword>
<dbReference type="RefSeq" id="XP_011498425.1">
    <property type="nucleotide sequence ID" value="XM_011500123.1"/>
</dbReference>
<evidence type="ECO:0000256" key="7">
    <source>
        <dbReference type="ARBA" id="ARBA00022889"/>
    </source>
</evidence>
<dbReference type="CDD" id="cd22302">
    <property type="entry name" value="cc_DmLAMB1-like_C"/>
    <property type="match status" value="1"/>
</dbReference>
<dbReference type="CDD" id="cd00055">
    <property type="entry name" value="EGF_Lam"/>
    <property type="match status" value="13"/>
</dbReference>
<feature type="disulfide bond" evidence="12">
    <location>
        <begin position="832"/>
        <end position="844"/>
    </location>
</feature>
<dbReference type="GeneID" id="105362638"/>
<keyword evidence="6" id="KW-0084">Basement membrane</keyword>
<dbReference type="Pfam" id="PF24973">
    <property type="entry name" value="EGF_LMN_ATRN"/>
    <property type="match status" value="2"/>
</dbReference>
<feature type="disulfide bond" evidence="12">
    <location>
        <begin position="1159"/>
        <end position="1168"/>
    </location>
</feature>
<dbReference type="SMART" id="SM00136">
    <property type="entry name" value="LamNT"/>
    <property type="match status" value="1"/>
</dbReference>
<dbReference type="Pfam" id="PF00055">
    <property type="entry name" value="Laminin_N"/>
    <property type="match status" value="1"/>
</dbReference>
<feature type="disulfide bond" evidence="12">
    <location>
        <begin position="1207"/>
        <end position="1216"/>
    </location>
</feature>
<dbReference type="SMART" id="SM00180">
    <property type="entry name" value="EGF_Lam"/>
    <property type="match status" value="13"/>
</dbReference>
<dbReference type="PANTHER" id="PTHR10574:SF375">
    <property type="entry name" value="LAMININ SUBUNIT BETA-1"/>
    <property type="match status" value="1"/>
</dbReference>
<organism evidence="18 19">
    <name type="scientific">Ceratosolen solmsi marchali</name>
    <dbReference type="NCBI Taxonomy" id="326594"/>
    <lineage>
        <taxon>Eukaryota</taxon>
        <taxon>Metazoa</taxon>
        <taxon>Ecdysozoa</taxon>
        <taxon>Arthropoda</taxon>
        <taxon>Hexapoda</taxon>
        <taxon>Insecta</taxon>
        <taxon>Pterygota</taxon>
        <taxon>Neoptera</taxon>
        <taxon>Endopterygota</taxon>
        <taxon>Hymenoptera</taxon>
        <taxon>Apocrita</taxon>
        <taxon>Proctotrupomorpha</taxon>
        <taxon>Chalcidoidea</taxon>
        <taxon>Agaonidae</taxon>
        <taxon>Agaoninae</taxon>
        <taxon>Ceratosolen</taxon>
    </lineage>
</organism>
<feature type="domain" description="Laminin EGF-like" evidence="15">
    <location>
        <begin position="1138"/>
        <end position="1185"/>
    </location>
</feature>
<dbReference type="GO" id="GO:0009887">
    <property type="term" value="P:animal organ morphogenesis"/>
    <property type="evidence" value="ECO:0007669"/>
    <property type="project" value="TreeGrafter"/>
</dbReference>
<dbReference type="PROSITE" id="PS01248">
    <property type="entry name" value="EGF_LAM_1"/>
    <property type="match status" value="6"/>
</dbReference>
<dbReference type="PROSITE" id="PS51117">
    <property type="entry name" value="LAMININ_NTER"/>
    <property type="match status" value="1"/>
</dbReference>
<dbReference type="InterPro" id="IPR056863">
    <property type="entry name" value="LMN_ATRN_NET-like_EGF"/>
</dbReference>
<dbReference type="Proteomes" id="UP000695007">
    <property type="component" value="Unplaced"/>
</dbReference>
<evidence type="ECO:0000256" key="3">
    <source>
        <dbReference type="ARBA" id="ARBA00022530"/>
    </source>
</evidence>
<keyword evidence="11 12" id="KW-0424">Laminin EGF-like domain</keyword>
<feature type="domain" description="Laminin EGF-like" evidence="15">
    <location>
        <begin position="459"/>
        <end position="518"/>
    </location>
</feature>
<dbReference type="FunFam" id="2.10.25.10:FF:000011">
    <property type="entry name" value="Cadherin EGF LAG seven-pass G-type receptor"/>
    <property type="match status" value="2"/>
</dbReference>
<evidence type="ECO:0000259" key="17">
    <source>
        <dbReference type="PROSITE" id="PS51117"/>
    </source>
</evidence>
<keyword evidence="10" id="KW-0325">Glycoprotein</keyword>
<dbReference type="PROSITE" id="PS51116">
    <property type="entry name" value="LAMININ_IVB"/>
    <property type="match status" value="1"/>
</dbReference>
<keyword evidence="5" id="KW-0677">Repeat</keyword>
<feature type="domain" description="Laminin EGF-like" evidence="15">
    <location>
        <begin position="1186"/>
        <end position="1232"/>
    </location>
</feature>
<dbReference type="SUPFAM" id="SSF49785">
    <property type="entry name" value="Galactose-binding domain-like"/>
    <property type="match status" value="1"/>
</dbReference>
<dbReference type="GO" id="GO:0043256">
    <property type="term" value="C:laminin complex"/>
    <property type="evidence" value="ECO:0007669"/>
    <property type="project" value="TreeGrafter"/>
</dbReference>
<keyword evidence="3" id="KW-0272">Extracellular matrix</keyword>
<feature type="coiled-coil region" evidence="13">
    <location>
        <begin position="1680"/>
        <end position="1707"/>
    </location>
</feature>
<dbReference type="PANTHER" id="PTHR10574">
    <property type="entry name" value="NETRIN/LAMININ-RELATED"/>
    <property type="match status" value="1"/>
</dbReference>
<dbReference type="FunFam" id="2.10.25.10:FF:000130">
    <property type="entry name" value="Laminin subunit beta 1"/>
    <property type="match status" value="1"/>
</dbReference>
<dbReference type="Pfam" id="PF21199">
    <property type="entry name" value="LAMININ_IV_B"/>
    <property type="match status" value="1"/>
</dbReference>
<evidence type="ECO:0000256" key="12">
    <source>
        <dbReference type="PROSITE-ProRule" id="PRU00460"/>
    </source>
</evidence>
<feature type="disulfide bond" evidence="12">
    <location>
        <begin position="1059"/>
        <end position="1068"/>
    </location>
</feature>
<protein>
    <submittedName>
        <fullName evidence="19">Laminin subunit beta-1</fullName>
    </submittedName>
</protein>
<feature type="disulfide bond" evidence="12">
    <location>
        <begin position="882"/>
        <end position="899"/>
    </location>
</feature>
<evidence type="ECO:0000256" key="1">
    <source>
        <dbReference type="ARBA" id="ARBA00004302"/>
    </source>
</evidence>
<dbReference type="GO" id="GO:0070831">
    <property type="term" value="P:basement membrane assembly"/>
    <property type="evidence" value="ECO:0007669"/>
    <property type="project" value="TreeGrafter"/>
</dbReference>
<sequence>MAGKIVAYNVCIDILLLFSTVVLCPVKAAQDYGRNLSRVPTRPNFDPSIAHHGRNISRIPVREIIQRGDITGTDGPSFRPEWSWLNVLRSRGPHVKRVHPCEQGSCYPATGNLLIGRSKQLHASSTCGLNGPERYCIVSHLKDRKKCFFCDASNPRQQHNIENIVSGTPHRTWWQAENGMENVTITFNLEAEFHFTHIIIHFQTFRPAAMLIERSYDFGHTWQVYRYFAHDCAGSFPGVPTHQPQKLTDVICDSRYSNVEPSADGEIIFRVLPSNLPIENPYSKEVQNLLKMTNFRINFTRLHTLGDDLLDNRPEIREKYYYSIKDMVIRGSCSCYGHASRCLPLDGVANEEDMVHGRCECTHNTKGRNCEKCKDFDNDLPWKPAVGKQTNACRSCNCNNHTTSCHFDEAVYERSGRVSGGVCDDCQHNTRGQNCELCKPFFYHDPTKDISNPEACQPCDCDPRGSLDDGICDSRTDQLSGDESGRCHCKTNVEGRRCDHCKNGFWNFTEHNSEGCQACTCNTLGTINNQGCNMVSGECTCKRYVVGRDCNQCLPEYWGLSDDHEGCKPCECDLGGSYNNSCNIETGQCYCRPHVSGRTCNHPEQNYYTGSIDYLIYEGESAIGTDNCQVVIREPYRDGRNNTWTGLGFMQVIEGSILNFTINDVYRTMWYDVIIRYEPKHAGNWDDAEIIIERNGPVDPDGPCADWQPEHDRLWVQLPTNQRSSMATPPICLEAGKTYTVLLELRKFAGPNDSPTASILIDSVILSPRIDSIPFFTGGPGEIRRQEYERFRCKDYHNNVYDYYSSYENRTEVCSKYQNSIGLYVFDGAHFCECNPTGSHSLICQNYGGNCICKSNVVGRRCDKCAPGTYGFGPEGCVPCDCDGVGALDNFCDVDTGRCKCRPNTYSRTCGQCEPGFWNFPHCRRCECNGHADNCDSTTGACINCRDSTTGHNCDQCIEAYYGDPRIGVDINCRPCPCPGTLESSHAYADSCSLDPVTQDVICECYQGYAGPRCETCGDNYYGNPETPGGKCEACECNNNTDPMRLGNCDPQTGKCLQCLFNTDGFNCQVCKPDFYGDALQQNCQSCQCNILGTDARAGPCDHRTGQCPCLSHVIGQVCDTCEENHWRIASGEGCDPCECDVVGSVSDRCNPYDGTCECKPGFGGRRCNECQANYWGNPNVQCFPCECDDIGSSSQQCDRETGVCVCHEGIGGEKCDQCDRSYIGVAPSCSPCGECFDNWDAILEGLRKKSLLVIDEASNIQKIGTTGIYSQEFDDIESSIAQVNVVIDSSSVKNQDLEDLNRMSMNLEKDIDSYNNILEELDSQLENVTQRVTLADAALKRLKNRTDILHEGASDLRENANRLQEANVQGALNVTQQMADQSRLAEKMAAETNGVLLDAERYKKNTENLLAKSSANVEENRQKNKDSLIKLNEKLDSLAINVPELNQFMCGRNVSDCSDVCGGAGCGFCGGLSCDAGAMTKASQALDVAKQQATKIKNHKDEAEQLLRNMIRLKDNASGARGNAQEAFDLASTARNQSNKLMNDLLDVNKKILDLLKAEQPTPAEVRDLAKEVLSKNITHTPKEIKYLADQIATIVGSLNDPEKILHETFSDLQLARDLREQANESKIIAQEKEALVGKVVRLLQETQTSQEFAREAISKAEAHIELSQRDLDEISQITKEAKKKAEDTTNSVMDLEKRLQHLQAESVKNDFIIKQEIQFQSHNISDEARKVKAKAEKLGQDYKQVGESLNQRVNKSKDDILRAKGLLQRASELTADTQSKFKDLEGMESVYKDNDRMLRDLMEEVDSLNDEMDKQLAEFENKAQLYRQCS</sequence>
<feature type="disulfide bond" evidence="12">
    <location>
        <begin position="945"/>
        <end position="954"/>
    </location>
</feature>
<feature type="domain" description="Laminin EGF-like" evidence="15">
    <location>
        <begin position="832"/>
        <end position="879"/>
    </location>
</feature>